<evidence type="ECO:0000313" key="1">
    <source>
        <dbReference type="EMBL" id="CAB4332675.1"/>
    </source>
</evidence>
<accession>A0A6J5YQA1</accession>
<gene>
    <name evidence="1" type="ORF">UFOPK3574_00313</name>
</gene>
<dbReference type="EMBL" id="CAESAF010000017">
    <property type="protein sequence ID" value="CAB4332675.1"/>
    <property type="molecule type" value="Genomic_DNA"/>
</dbReference>
<organism evidence="1">
    <name type="scientific">freshwater metagenome</name>
    <dbReference type="NCBI Taxonomy" id="449393"/>
    <lineage>
        <taxon>unclassified sequences</taxon>
        <taxon>metagenomes</taxon>
        <taxon>ecological metagenomes</taxon>
    </lineage>
</organism>
<dbReference type="AlphaFoldDB" id="A0A6J5YQA1"/>
<proteinExistence type="predicted"/>
<sequence length="479" mass="51684">MAELLAGAAVVNIDPPLPADPQGFVRRAFAVRDSLDECQVRAVVISNGTTQMAILTADLANIDPYFADRIRSTIAIASGIKYDSILLNVSHSHAGLWPREHGEKLHGEYSELTPGEIAYFERLPFDYASAVVKAMARLKPARISGGTGVAPGIAVNRRERTEDGRTILGWNKENFIDEEVPTIRIDSLTGDAIATLVGFGCHPVSLGGEVPYSGSDFIGPLRNQVELIRGGICLFLQGAAGNILPLEAFFDHPGPEILMGKRLGIEAVHAVVDAEPREMEIERIAYGSVTPIALYRKRVKNPQPTQPIASIRKVLQLPLNPAMSVSEMQDELAAKKADFEGKKAAGAGRDVLNPIGYHIAWLEKFVNLSATTSLPTFVEGELWVARLGDVAIVGTPGEVFTEIGYEVRQASPFKATIFAGYCQGVLGYISTRAEYPYGGYEPSVAQRGYGHPAPFAPEAGEMIAAESISLLNQLFKANS</sequence>
<protein>
    <submittedName>
        <fullName evidence="1">Unannotated protein</fullName>
    </submittedName>
</protein>
<reference evidence="1" key="1">
    <citation type="submission" date="2020-05" db="EMBL/GenBank/DDBJ databases">
        <authorList>
            <person name="Chiriac C."/>
            <person name="Salcher M."/>
            <person name="Ghai R."/>
            <person name="Kavagutti S V."/>
        </authorList>
    </citation>
    <scope>NUCLEOTIDE SEQUENCE</scope>
</reference>
<name>A0A6J5YQA1_9ZZZZ</name>